<proteinExistence type="predicted"/>
<feature type="compositionally biased region" description="Polar residues" evidence="5">
    <location>
        <begin position="433"/>
        <end position="442"/>
    </location>
</feature>
<dbReference type="GeneTree" id="ENSGT00810000125473"/>
<evidence type="ECO:0000313" key="6">
    <source>
        <dbReference type="Ensembl" id="ENSXCOP00000006232.1"/>
    </source>
</evidence>
<feature type="compositionally biased region" description="Basic and acidic residues" evidence="5">
    <location>
        <begin position="2193"/>
        <end position="2217"/>
    </location>
</feature>
<evidence type="ECO:0000256" key="3">
    <source>
        <dbReference type="ARBA" id="ARBA00022737"/>
    </source>
</evidence>
<dbReference type="PANTHER" id="PTHR14514:SF2">
    <property type="entry name" value="A-KINASE ANCHOR PROTEIN 6"/>
    <property type="match status" value="1"/>
</dbReference>
<sequence length="2251" mass="251949">FFEPEKMISTIKEQDEDPDDFCTHLDEVTAELSSCFDDLNKPPPLHTGADWKVVLHLPEIEKWLRATSDRVAQLTHSVGQDTDNRHVDVHLVQLKDICEDISDHVEQIHALLETEFSLKLLSYSVNIIVDIRTVQLLWHQLRVSVLVLKERLLQGLQDPNGNYTRQTDILQAFSQDQHQTRLDALTEVDDCGQLTIRCSQDYFSLDCGITAFELSDYSPSDHPEDRGTESTVEDTSQNIIHTTNSNLELHKSLPQHSLPSDIDNHSHSTPETPTNQSDMPKYSESSKRPLQAVSHSTESSPTQPSLPKRAALFSNKGTKSRGSFRKARQQSELQHKAELSQSTPSLVNPPDRSKFWLELDSVDLRTLPQSNESLQKTIEDNLKNHHVSSTHRKPEGSSGANDSLPVCRLMSLDEISTQTERRQKRTYAVSMGDSDSSLPSPISEQLLSSDLEKGSQVPSERIQSREHWYGSDEFLALPAQLRETEMLAVKLESLIQSSTLQKQRGLQDVDDWELSELNVDWDHPHRQTSVSCFSSSSSDVAPSLEDSIESEPLSDLQSGEEQSRRSVDGSPQLTAPLVDGHGCASLMKKLLDDIQDQNEGIWVKMEVIPYTQFAPMFCINLSFCWFCFHLSLKDILLMVGSQWDQLQWQIRRQHGWMLRALRCIQTRLLYTRVSALTSRYRVMLHNILPVVWMKPLSLANKSQPIISKVLITANKLMNLFLSIISLQEFEAEYQELWEWLMDMDAMVTDSHQLMMSEEQRHHLFKVRWTLLMMKSRKTSLLRQAAKHSVPCSSEQKLSSNANTLLVSGQDVAAESPRSALSPMTNSLLEQLEARIKELKAWLRDTELLIFNSCLRQETCAFEQLSSFKSLCSEIGSRRRGVASVLKLCQKLLCNLLNSALQLLSINLERRWEAIVMQALQWQNRLKRDPVSVASGTVPPEDSWEWDETDILLSNNILATDNQPVEIQTDIQATQLKEFSNLKDGSLIDVNSHSPPNNNVYQVYSLHSIELCKQPVFPLPSTLMHINKPVKNKEHFLLKSISKDSSLSSIESLPDLLGGLMSSSQQRERNSEFCNRESEGGRRSGQSENSLRSDCESGIVSDNGDSETSSNSGVQGKKEDQGIERKEKRDQRKGEVTQEHYSLALEKNCIAPYKRSKMQISMNLEEWRRNELKCEIKRNKREEKKRCKQDGGEAVEFLINGHGILTPANSNSDIDVKGLDDSKMFISQRDNTECNPDHYNSSETPPVLNSRTSSPVLSQSSSLESLLALGIDLFPSKERLHHSVSLESCLNPCHSPGREAVGSLTSPDEMNPCQEKDQDRINLRASIDTETEASSGELSQRTLDLLKRLENIQNPLVGKMTRSVSDMSIQSSIPQKFHFPVSPSLGEPSLINENLSKMSLTELSSTEDSSLASEDFIVLRNQHPLFLDPNIATSSSPRRKHCHNGNRGGKAVDESDAASLSMVVNVSCTSACTDEDEDDSDLLSSSTLTLTEEELDEDNDEDDMENSYELGLEYMKRELQSWIRPPRTSVSSSFKSEAGLLDELQCGSAPPSTFTYSRAQLMDSSNKAGRNEREDETRLNVTRSYISQLVDDVENGNIDHSCLQGKDEDNELLQEESGLFTQKRDTLRDFYVNTKTEDQVEDVGNLRVEMDSVSTSHICSSPSSELHPFSSKRTSCLVGELRGELPCHSASFPSPPLLSPVNCRSHNALDNNFSIAGGRKAITIQEKFKFSSLVTEETRREVRAKDSSLPSKKGHKSHASCCSPFVLSASPLSVDESKKENVHDFVMEIIDMASVALKSKENQSDGATQREISGSVPDQSSTSLAHIRDKVLEHSHRPLHLRKGDFYSYLSLSSHDSDCGEVSQCAEDKSLTPVPYTIPSYCTSTPTPNSPSPELFPSSKVAMSSFQSSQLSRRSSPNLTAKDYIGSLDLKCFDGEPGSISDGSRVEQQSSSPSLSVPTSPDFRNEETLFEACTEEVYLGPPLCYSMVIKKKPQPSYHKLRLDTSLAGGCELIENGPCLSQEGKSSKLDNRRKDHFFSTQGSGSRNETQNFYLPEPCYSLFSSSSLLRSNFSSSGDNLFSPLPVSTEAKEEKLGEDLYLSSDGVVGKVATAVSVSTPQEERSRNEGPSYLNPWVRVALIDSFATECLADTKTLESNMGTVMTKISVCSSATNPSKEPATAATRINPKINCSAMRRPDREEGKRSKEEDTRWAEEEEKRRKGWSILQQEAKSALVKQVSVPCICTISRHYTAS</sequence>
<feature type="region of interest" description="Disordered" evidence="5">
    <location>
        <begin position="1938"/>
        <end position="1961"/>
    </location>
</feature>
<keyword evidence="7" id="KW-1185">Reference proteome</keyword>
<keyword evidence="3" id="KW-0677">Repeat</keyword>
<comment type="subcellular location">
    <subcellularLocation>
        <location evidence="1">Endomembrane system</location>
    </subcellularLocation>
</comment>
<reference evidence="6" key="1">
    <citation type="submission" date="2025-08" db="UniProtKB">
        <authorList>
            <consortium name="Ensembl"/>
        </authorList>
    </citation>
    <scope>IDENTIFICATION</scope>
</reference>
<dbReference type="GO" id="GO:0048471">
    <property type="term" value="C:perinuclear region of cytoplasm"/>
    <property type="evidence" value="ECO:0007669"/>
    <property type="project" value="TreeGrafter"/>
</dbReference>
<feature type="compositionally biased region" description="Basic and acidic residues" evidence="5">
    <location>
        <begin position="1115"/>
        <end position="1136"/>
    </location>
</feature>
<feature type="region of interest" description="Disordered" evidence="5">
    <location>
        <begin position="1799"/>
        <end position="1822"/>
    </location>
</feature>
<feature type="compositionally biased region" description="Low complexity" evidence="5">
    <location>
        <begin position="529"/>
        <end position="545"/>
    </location>
</feature>
<name>A0A3B5L5Z1_9TELE</name>
<feature type="region of interest" description="Disordered" evidence="5">
    <location>
        <begin position="418"/>
        <end position="442"/>
    </location>
</feature>
<dbReference type="GO" id="GO:0051018">
    <property type="term" value="F:protein kinase A binding"/>
    <property type="evidence" value="ECO:0007669"/>
    <property type="project" value="TreeGrafter"/>
</dbReference>
<keyword evidence="4" id="KW-0472">Membrane</keyword>
<dbReference type="PANTHER" id="PTHR14514">
    <property type="entry name" value="PKA ANCHORING PROTEIN"/>
    <property type="match status" value="1"/>
</dbReference>
<feature type="compositionally biased region" description="Basic and acidic residues" evidence="5">
    <location>
        <begin position="219"/>
        <end position="228"/>
    </location>
</feature>
<feature type="region of interest" description="Disordered" evidence="5">
    <location>
        <begin position="380"/>
        <end position="405"/>
    </location>
</feature>
<feature type="region of interest" description="Disordered" evidence="5">
    <location>
        <begin position="216"/>
        <end position="238"/>
    </location>
</feature>
<feature type="region of interest" description="Disordered" evidence="5">
    <location>
        <begin position="1061"/>
        <end position="1136"/>
    </location>
</feature>
<keyword evidence="2" id="KW-0597">Phosphoprotein</keyword>
<feature type="region of interest" description="Disordered" evidence="5">
    <location>
        <begin position="1428"/>
        <end position="1454"/>
    </location>
</feature>
<feature type="compositionally biased region" description="Polar residues" evidence="5">
    <location>
        <begin position="1803"/>
        <end position="1822"/>
    </location>
</feature>
<feature type="compositionally biased region" description="Polar residues" evidence="5">
    <location>
        <begin position="229"/>
        <end position="238"/>
    </location>
</feature>
<feature type="region of interest" description="Disordered" evidence="5">
    <location>
        <begin position="2192"/>
        <end position="2219"/>
    </location>
</feature>
<evidence type="ECO:0000256" key="1">
    <source>
        <dbReference type="ARBA" id="ARBA00004308"/>
    </source>
</evidence>
<evidence type="ECO:0000256" key="4">
    <source>
        <dbReference type="ARBA" id="ARBA00023136"/>
    </source>
</evidence>
<dbReference type="Gene3D" id="1.20.58.60">
    <property type="match status" value="1"/>
</dbReference>
<dbReference type="STRING" id="32473.ENSXCOP00000006232"/>
<accession>A0A3B5L5Z1</accession>
<feature type="compositionally biased region" description="Basic residues" evidence="5">
    <location>
        <begin position="318"/>
        <end position="328"/>
    </location>
</feature>
<dbReference type="Proteomes" id="UP000261380">
    <property type="component" value="Unplaced"/>
</dbReference>
<feature type="region of interest" description="Disordered" evidence="5">
    <location>
        <begin position="527"/>
        <end position="571"/>
    </location>
</feature>
<reference evidence="6" key="2">
    <citation type="submission" date="2025-09" db="UniProtKB">
        <authorList>
            <consortium name="Ensembl"/>
        </authorList>
    </citation>
    <scope>IDENTIFICATION</scope>
</reference>
<feature type="compositionally biased region" description="Low complexity" evidence="5">
    <location>
        <begin position="1949"/>
        <end position="1960"/>
    </location>
</feature>
<organism evidence="6 7">
    <name type="scientific">Xiphophorus couchianus</name>
    <name type="common">Monterrey platyfish</name>
    <dbReference type="NCBI Taxonomy" id="32473"/>
    <lineage>
        <taxon>Eukaryota</taxon>
        <taxon>Metazoa</taxon>
        <taxon>Chordata</taxon>
        <taxon>Craniata</taxon>
        <taxon>Vertebrata</taxon>
        <taxon>Euteleostomi</taxon>
        <taxon>Actinopterygii</taxon>
        <taxon>Neopterygii</taxon>
        <taxon>Teleostei</taxon>
        <taxon>Neoteleostei</taxon>
        <taxon>Acanthomorphata</taxon>
        <taxon>Ovalentaria</taxon>
        <taxon>Atherinomorphae</taxon>
        <taxon>Cyprinodontiformes</taxon>
        <taxon>Poeciliidae</taxon>
        <taxon>Poeciliinae</taxon>
        <taxon>Xiphophorus</taxon>
    </lineage>
</organism>
<evidence type="ECO:0000256" key="2">
    <source>
        <dbReference type="ARBA" id="ARBA00022553"/>
    </source>
</evidence>
<feature type="region of interest" description="Disordered" evidence="5">
    <location>
        <begin position="254"/>
        <end position="352"/>
    </location>
</feature>
<dbReference type="SUPFAM" id="SSF46966">
    <property type="entry name" value="Spectrin repeat"/>
    <property type="match status" value="1"/>
</dbReference>
<dbReference type="Ensembl" id="ENSXCOT00000006306.1">
    <property type="protein sequence ID" value="ENSXCOP00000006232.1"/>
    <property type="gene ID" value="ENSXCOG00000004822.1"/>
</dbReference>
<protein>
    <submittedName>
        <fullName evidence="6">Uncharacterized protein</fullName>
    </submittedName>
</protein>
<dbReference type="GO" id="GO:0016529">
    <property type="term" value="C:sarcoplasmic reticulum"/>
    <property type="evidence" value="ECO:0007669"/>
    <property type="project" value="TreeGrafter"/>
</dbReference>
<feature type="compositionally biased region" description="Polar residues" evidence="5">
    <location>
        <begin position="1237"/>
        <end position="1248"/>
    </location>
</feature>
<feature type="compositionally biased region" description="Polar residues" evidence="5">
    <location>
        <begin position="269"/>
        <end position="278"/>
    </location>
</feature>
<feature type="compositionally biased region" description="Basic and acidic residues" evidence="5">
    <location>
        <begin position="1065"/>
        <end position="1081"/>
    </location>
</feature>
<dbReference type="GO" id="GO:0044325">
    <property type="term" value="F:transmembrane transporter binding"/>
    <property type="evidence" value="ECO:0007669"/>
    <property type="project" value="TreeGrafter"/>
</dbReference>
<feature type="compositionally biased region" description="Polar residues" evidence="5">
    <location>
        <begin position="293"/>
        <end position="305"/>
    </location>
</feature>
<evidence type="ECO:0000313" key="7">
    <source>
        <dbReference type="Proteomes" id="UP000261380"/>
    </source>
</evidence>
<evidence type="ECO:0000256" key="5">
    <source>
        <dbReference type="SAM" id="MobiDB-lite"/>
    </source>
</evidence>
<feature type="region of interest" description="Disordered" evidence="5">
    <location>
        <begin position="1228"/>
        <end position="1254"/>
    </location>
</feature>